<dbReference type="GO" id="GO:0022857">
    <property type="term" value="F:transmembrane transporter activity"/>
    <property type="evidence" value="ECO:0007669"/>
    <property type="project" value="InterPro"/>
</dbReference>
<dbReference type="RefSeq" id="WP_080137373.1">
    <property type="nucleotide sequence ID" value="NZ_LWIG01000015.1"/>
</dbReference>
<evidence type="ECO:0000256" key="2">
    <source>
        <dbReference type="ARBA" id="ARBA00022448"/>
    </source>
</evidence>
<evidence type="ECO:0000256" key="7">
    <source>
        <dbReference type="ARBA" id="ARBA00023136"/>
    </source>
</evidence>
<keyword evidence="4" id="KW-0997">Cell inner membrane</keyword>
<feature type="transmembrane region" description="Helical" evidence="8">
    <location>
        <begin position="167"/>
        <end position="189"/>
    </location>
</feature>
<proteinExistence type="predicted"/>
<name>A0A560JNV3_9BRAD</name>
<feature type="transmembrane region" description="Helical" evidence="8">
    <location>
        <begin position="78"/>
        <end position="97"/>
    </location>
</feature>
<gene>
    <name evidence="9" type="ORF">FBZ95_106577</name>
</gene>
<dbReference type="CDD" id="cd06579">
    <property type="entry name" value="TM_PBP1_transp_AraH_like"/>
    <property type="match status" value="1"/>
</dbReference>
<dbReference type="PANTHER" id="PTHR32196">
    <property type="entry name" value="ABC TRANSPORTER PERMEASE PROTEIN YPHD-RELATED-RELATED"/>
    <property type="match status" value="1"/>
</dbReference>
<feature type="transmembrane region" description="Helical" evidence="8">
    <location>
        <begin position="210"/>
        <end position="237"/>
    </location>
</feature>
<feature type="transmembrane region" description="Helical" evidence="8">
    <location>
        <begin position="103"/>
        <end position="121"/>
    </location>
</feature>
<keyword evidence="2" id="KW-0813">Transport</keyword>
<dbReference type="GO" id="GO:0005886">
    <property type="term" value="C:plasma membrane"/>
    <property type="evidence" value="ECO:0007669"/>
    <property type="project" value="UniProtKB-SubCell"/>
</dbReference>
<evidence type="ECO:0000256" key="4">
    <source>
        <dbReference type="ARBA" id="ARBA00022519"/>
    </source>
</evidence>
<dbReference type="PANTHER" id="PTHR32196:SF21">
    <property type="entry name" value="ABC TRANSPORTER PERMEASE PROTEIN YPHD-RELATED"/>
    <property type="match status" value="1"/>
</dbReference>
<dbReference type="OrthoDB" id="7157592at2"/>
<reference evidence="9 10" key="1">
    <citation type="submission" date="2019-06" db="EMBL/GenBank/DDBJ databases">
        <title>Genomic Encyclopedia of Type Strains, Phase IV (KMG-V): Genome sequencing to study the core and pangenomes of soil and plant-associated prokaryotes.</title>
        <authorList>
            <person name="Whitman W."/>
        </authorList>
    </citation>
    <scope>NUCLEOTIDE SEQUENCE [LARGE SCALE GENOMIC DNA]</scope>
    <source>
        <strain evidence="9 10">BR 10556</strain>
    </source>
</reference>
<dbReference type="Pfam" id="PF02653">
    <property type="entry name" value="BPD_transp_2"/>
    <property type="match status" value="1"/>
</dbReference>
<dbReference type="InterPro" id="IPR001851">
    <property type="entry name" value="ABC_transp_permease"/>
</dbReference>
<organism evidence="9 10">
    <name type="scientific">Bradyrhizobium sacchari</name>
    <dbReference type="NCBI Taxonomy" id="1399419"/>
    <lineage>
        <taxon>Bacteria</taxon>
        <taxon>Pseudomonadati</taxon>
        <taxon>Pseudomonadota</taxon>
        <taxon>Alphaproteobacteria</taxon>
        <taxon>Hyphomicrobiales</taxon>
        <taxon>Nitrobacteraceae</taxon>
        <taxon>Bradyrhizobium</taxon>
    </lineage>
</organism>
<evidence type="ECO:0000256" key="6">
    <source>
        <dbReference type="ARBA" id="ARBA00022989"/>
    </source>
</evidence>
<evidence type="ECO:0000256" key="5">
    <source>
        <dbReference type="ARBA" id="ARBA00022692"/>
    </source>
</evidence>
<evidence type="ECO:0000313" key="9">
    <source>
        <dbReference type="EMBL" id="TWB72862.1"/>
    </source>
</evidence>
<comment type="caution">
    <text evidence="9">The sequence shown here is derived from an EMBL/GenBank/DDBJ whole genome shotgun (WGS) entry which is preliminary data.</text>
</comment>
<accession>A0A560JNV3</accession>
<keyword evidence="6 8" id="KW-1133">Transmembrane helix</keyword>
<protein>
    <submittedName>
        <fullName evidence="9">Ribose ABC transporter membrane protein /monosaccharide ABC transporter membrane protein (CUT2 family)</fullName>
    </submittedName>
</protein>
<comment type="subcellular location">
    <subcellularLocation>
        <location evidence="1">Cell membrane</location>
        <topology evidence="1">Multi-pass membrane protein</topology>
    </subcellularLocation>
</comment>
<evidence type="ECO:0000256" key="1">
    <source>
        <dbReference type="ARBA" id="ARBA00004651"/>
    </source>
</evidence>
<feature type="transmembrane region" description="Helical" evidence="8">
    <location>
        <begin position="298"/>
        <end position="314"/>
    </location>
</feature>
<dbReference type="AlphaFoldDB" id="A0A560JNV3"/>
<keyword evidence="10" id="KW-1185">Reference proteome</keyword>
<evidence type="ECO:0000256" key="3">
    <source>
        <dbReference type="ARBA" id="ARBA00022475"/>
    </source>
</evidence>
<sequence>MTDQIVHAALTAPAAALLRRIPGVTFILVGMIVVFAIGNPRFLSAVNFTNIGLQSSLLLMLALPMTLIILTAGLDLSVGALLGLCGVVIAELLVAGWGLPASVAAAMLVGLVAGAVNGVLVGYLGLPAFVVTLGTMGLCEGLSLVITNGDPIGGFTPALENFYRSTVFAVPTPVLVAALVYGLLSLLLYRTRFGNYVFAIGGNKDALHLAGINANLVHTGVYLLCSLTVALSALLLLGRTNSAHPSVAVGMEFEAIAAVVLGGTSFEKGQGWLFGTVLGVLAISVLRNGLNVLSVEPSLQVVCVGLLLITALLIDRNRKQASQNGA</sequence>
<dbReference type="EMBL" id="VITW01000006">
    <property type="protein sequence ID" value="TWB72862.1"/>
    <property type="molecule type" value="Genomic_DNA"/>
</dbReference>
<feature type="transmembrane region" description="Helical" evidence="8">
    <location>
        <begin position="51"/>
        <end position="71"/>
    </location>
</feature>
<keyword evidence="5 8" id="KW-0812">Transmembrane</keyword>
<evidence type="ECO:0000256" key="8">
    <source>
        <dbReference type="SAM" id="Phobius"/>
    </source>
</evidence>
<feature type="transmembrane region" description="Helical" evidence="8">
    <location>
        <begin position="21"/>
        <end position="39"/>
    </location>
</feature>
<keyword evidence="3" id="KW-1003">Cell membrane</keyword>
<dbReference type="STRING" id="1399419.A5906_39880"/>
<dbReference type="Proteomes" id="UP000315914">
    <property type="component" value="Unassembled WGS sequence"/>
</dbReference>
<feature type="transmembrane region" description="Helical" evidence="8">
    <location>
        <begin position="128"/>
        <end position="147"/>
    </location>
</feature>
<keyword evidence="7 8" id="KW-0472">Membrane</keyword>
<evidence type="ECO:0000313" key="10">
    <source>
        <dbReference type="Proteomes" id="UP000315914"/>
    </source>
</evidence>